<dbReference type="EMBL" id="BSYI01000025">
    <property type="protein sequence ID" value="GMG83859.1"/>
    <property type="molecule type" value="Genomic_DNA"/>
</dbReference>
<name>A0ABQ6LNE5_9RHOB</name>
<keyword evidence="2" id="KW-1185">Reference proteome</keyword>
<sequence>MRMVARMGFSPSRFGAKYAPAGAAAKGLRAIRRPIAAAAGRRA</sequence>
<evidence type="ECO:0000313" key="1">
    <source>
        <dbReference type="EMBL" id="GMG83859.1"/>
    </source>
</evidence>
<organism evidence="1 2">
    <name type="scientific">Paralimibaculum aggregatum</name>
    <dbReference type="NCBI Taxonomy" id="3036245"/>
    <lineage>
        <taxon>Bacteria</taxon>
        <taxon>Pseudomonadati</taxon>
        <taxon>Pseudomonadota</taxon>
        <taxon>Alphaproteobacteria</taxon>
        <taxon>Rhodobacterales</taxon>
        <taxon>Paracoccaceae</taxon>
        <taxon>Paralimibaculum</taxon>
    </lineage>
</organism>
<comment type="caution">
    <text evidence="1">The sequence shown here is derived from an EMBL/GenBank/DDBJ whole genome shotgun (WGS) entry which is preliminary data.</text>
</comment>
<evidence type="ECO:0000313" key="2">
    <source>
        <dbReference type="Proteomes" id="UP001239909"/>
    </source>
</evidence>
<reference evidence="1 2" key="1">
    <citation type="submission" date="2023-04" db="EMBL/GenBank/DDBJ databases">
        <title>Marinoamorphus aggregata gen. nov., sp. Nov., isolate from tissue of brittle star Ophioplocus japonicus.</title>
        <authorList>
            <person name="Kawano K."/>
            <person name="Sawayama S."/>
            <person name="Nakagawa S."/>
        </authorList>
    </citation>
    <scope>NUCLEOTIDE SEQUENCE [LARGE SCALE GENOMIC DNA]</scope>
    <source>
        <strain evidence="1 2">NKW23</strain>
    </source>
</reference>
<dbReference type="Proteomes" id="UP001239909">
    <property type="component" value="Unassembled WGS sequence"/>
</dbReference>
<gene>
    <name evidence="1" type="ORF">LNKW23_30730</name>
</gene>
<protein>
    <submittedName>
        <fullName evidence="1">Uncharacterized protein</fullName>
    </submittedName>
</protein>
<proteinExistence type="predicted"/>
<accession>A0ABQ6LNE5</accession>